<dbReference type="EMBL" id="JAWRVI010000017">
    <property type="protein sequence ID" value="KAK4090040.1"/>
    <property type="molecule type" value="Genomic_DNA"/>
</dbReference>
<sequence length="196" mass="22454">MQPIERRSVGRGGFRGPTERILDKAVRHVRANDRKTYFGIVFEYVTDEQNDQHLVEQVDLFLYRAGFSHTLSTAERNWRASKVVDHGEYIHPEGFGWSSGRYKSRLVLLRCLKTSPNGKRNMRQDMGHFYNMKVILAAKNSAMGNLQVWKPLESSVLSSSCKCVMLLDGEELVFQPPCRVPVVRDMSRSSIDRAGF</sequence>
<evidence type="ECO:0000313" key="2">
    <source>
        <dbReference type="Proteomes" id="UP001287286"/>
    </source>
</evidence>
<comment type="caution">
    <text evidence="1">The sequence shown here is derived from an EMBL/GenBank/DDBJ whole genome shotgun (WGS) entry which is preliminary data.</text>
</comment>
<keyword evidence="2" id="KW-1185">Reference proteome</keyword>
<proteinExistence type="predicted"/>
<protein>
    <submittedName>
        <fullName evidence="1">Uncharacterized protein</fullName>
    </submittedName>
</protein>
<name>A0ABR0C1I7_PURLI</name>
<accession>A0ABR0C1I7</accession>
<reference evidence="1 2" key="1">
    <citation type="journal article" date="2024" name="Microbiol. Resour. Announc.">
        <title>Genome annotations for the ascomycete fungi Trichoderma harzianum, Trichoderma aggressivum, and Purpureocillium lilacinum.</title>
        <authorList>
            <person name="Beijen E.P.W."/>
            <person name="Ohm R.A."/>
        </authorList>
    </citation>
    <scope>NUCLEOTIDE SEQUENCE [LARGE SCALE GENOMIC DNA]</scope>
    <source>
        <strain evidence="1 2">CBS 150709</strain>
    </source>
</reference>
<dbReference type="Proteomes" id="UP001287286">
    <property type="component" value="Unassembled WGS sequence"/>
</dbReference>
<gene>
    <name evidence="1" type="ORF">Purlil1_5666</name>
</gene>
<organism evidence="1 2">
    <name type="scientific">Purpureocillium lilacinum</name>
    <name type="common">Paecilomyces lilacinus</name>
    <dbReference type="NCBI Taxonomy" id="33203"/>
    <lineage>
        <taxon>Eukaryota</taxon>
        <taxon>Fungi</taxon>
        <taxon>Dikarya</taxon>
        <taxon>Ascomycota</taxon>
        <taxon>Pezizomycotina</taxon>
        <taxon>Sordariomycetes</taxon>
        <taxon>Hypocreomycetidae</taxon>
        <taxon>Hypocreales</taxon>
        <taxon>Ophiocordycipitaceae</taxon>
        <taxon>Purpureocillium</taxon>
    </lineage>
</organism>
<evidence type="ECO:0000313" key="1">
    <source>
        <dbReference type="EMBL" id="KAK4090040.1"/>
    </source>
</evidence>